<dbReference type="Pfam" id="PF13411">
    <property type="entry name" value="MerR_1"/>
    <property type="match status" value="1"/>
</dbReference>
<keyword evidence="8" id="KW-1185">Reference proteome</keyword>
<organism evidence="7 9">
    <name type="scientific">Brachybacterium saurashtrense</name>
    <dbReference type="NCBI Taxonomy" id="556288"/>
    <lineage>
        <taxon>Bacteria</taxon>
        <taxon>Bacillati</taxon>
        <taxon>Actinomycetota</taxon>
        <taxon>Actinomycetes</taxon>
        <taxon>Micrococcales</taxon>
        <taxon>Dermabacteraceae</taxon>
        <taxon>Brachybacterium</taxon>
    </lineage>
</organism>
<dbReference type="SMART" id="SM00422">
    <property type="entry name" value="HTH_MERR"/>
    <property type="match status" value="2"/>
</dbReference>
<dbReference type="EMBL" id="QSWH01000007">
    <property type="protein sequence ID" value="RRR21517.1"/>
    <property type="molecule type" value="Genomic_DNA"/>
</dbReference>
<evidence type="ECO:0000256" key="2">
    <source>
        <dbReference type="ARBA" id="ARBA00023015"/>
    </source>
</evidence>
<proteinExistence type="predicted"/>
<evidence type="ECO:0000259" key="5">
    <source>
        <dbReference type="PROSITE" id="PS50937"/>
    </source>
</evidence>
<gene>
    <name evidence="6" type="ORF">DWV08_00450</name>
    <name evidence="7" type="ORF">DXU92_14350</name>
</gene>
<dbReference type="SUPFAM" id="SSF46955">
    <property type="entry name" value="Putative DNA-binding domain"/>
    <property type="match status" value="2"/>
</dbReference>
<dbReference type="InterPro" id="IPR000551">
    <property type="entry name" value="MerR-type_HTH_dom"/>
</dbReference>
<dbReference type="PANTHER" id="PTHR30204:SF69">
    <property type="entry name" value="MERR-FAMILY TRANSCRIPTIONAL REGULATOR"/>
    <property type="match status" value="1"/>
</dbReference>
<dbReference type="GO" id="GO:0003700">
    <property type="term" value="F:DNA-binding transcription factor activity"/>
    <property type="evidence" value="ECO:0007669"/>
    <property type="project" value="InterPro"/>
</dbReference>
<keyword evidence="2" id="KW-0805">Transcription regulation</keyword>
<dbReference type="EMBL" id="CP031356">
    <property type="protein sequence ID" value="AXK44245.1"/>
    <property type="molecule type" value="Genomic_DNA"/>
</dbReference>
<dbReference type="InterPro" id="IPR047057">
    <property type="entry name" value="MerR_fam"/>
</dbReference>
<evidence type="ECO:0000256" key="4">
    <source>
        <dbReference type="ARBA" id="ARBA00023163"/>
    </source>
</evidence>
<dbReference type="InterPro" id="IPR009061">
    <property type="entry name" value="DNA-bd_dom_put_sf"/>
</dbReference>
<sequence>MERHRTSSTTAVARAAGCSAQQVRDLEAAGVIPRAERAPNGYRRFTQVHVDAIRAYRLLAAAVGPTTARDTMRGLAADPADAALARIGSLHVDLALNRERTLLALDAVAAIREEPRDDEAGPDTMTITQLAEALGVRPSTLRYWELEGLVRPERRGRLRARSYPAGAIREARIVSALRTSGRSVPDTAQVMADLRDQGGVEALHSVLAAHLEVVAQRTENLLRAGTSLVELRSALADD</sequence>
<evidence type="ECO:0000313" key="8">
    <source>
        <dbReference type="Proteomes" id="UP000254236"/>
    </source>
</evidence>
<feature type="domain" description="HTH merR-type" evidence="5">
    <location>
        <begin position="12"/>
        <end position="54"/>
    </location>
</feature>
<reference evidence="7 9" key="2">
    <citation type="submission" date="2018-08" db="EMBL/GenBank/DDBJ databases">
        <title>Brachybacterium saurashtrense DSM 23186.</title>
        <authorList>
            <person name="Li Y."/>
        </authorList>
    </citation>
    <scope>NUCLEOTIDE SEQUENCE [LARGE SCALE GENOMIC DNA]</scope>
    <source>
        <strain evidence="7 9">DSM 23186</strain>
    </source>
</reference>
<dbReference type="AlphaFoldDB" id="A0A345YJZ3"/>
<dbReference type="GO" id="GO:0003677">
    <property type="term" value="F:DNA binding"/>
    <property type="evidence" value="ECO:0007669"/>
    <property type="project" value="UniProtKB-KW"/>
</dbReference>
<feature type="domain" description="HTH merR-type" evidence="5">
    <location>
        <begin position="124"/>
        <end position="193"/>
    </location>
</feature>
<dbReference type="Proteomes" id="UP000254236">
    <property type="component" value="Chromosome"/>
</dbReference>
<accession>A0A345YJZ3</accession>
<evidence type="ECO:0000313" key="7">
    <source>
        <dbReference type="EMBL" id="RRR21517.1"/>
    </source>
</evidence>
<name>A0A345YJZ3_9MICO</name>
<dbReference type="PROSITE" id="PS50937">
    <property type="entry name" value="HTH_MERR_2"/>
    <property type="match status" value="2"/>
</dbReference>
<evidence type="ECO:0000313" key="9">
    <source>
        <dbReference type="Proteomes" id="UP000282185"/>
    </source>
</evidence>
<dbReference type="KEGG" id="bsau:DWV08_00450"/>
<keyword evidence="3 7" id="KW-0238">DNA-binding</keyword>
<keyword evidence="1" id="KW-0678">Repressor</keyword>
<reference evidence="6 8" key="1">
    <citation type="submission" date="2018-07" db="EMBL/GenBank/DDBJ databases">
        <title>Brachybacterium saurashtrense DSM 23186 genome sequence.</title>
        <authorList>
            <person name="Guo L."/>
        </authorList>
    </citation>
    <scope>NUCLEOTIDE SEQUENCE [LARGE SCALE GENOMIC DNA]</scope>
    <source>
        <strain evidence="6 8">DSM 23186</strain>
    </source>
</reference>
<protein>
    <submittedName>
        <fullName evidence="7">MerR family DNA-binding transcriptional regulator</fullName>
    </submittedName>
</protein>
<evidence type="ECO:0000256" key="1">
    <source>
        <dbReference type="ARBA" id="ARBA00022491"/>
    </source>
</evidence>
<dbReference type="Gene3D" id="1.10.1660.10">
    <property type="match status" value="2"/>
</dbReference>
<evidence type="ECO:0000256" key="3">
    <source>
        <dbReference type="ARBA" id="ARBA00023125"/>
    </source>
</evidence>
<dbReference type="Pfam" id="PF00376">
    <property type="entry name" value="MerR"/>
    <property type="match status" value="1"/>
</dbReference>
<keyword evidence="4" id="KW-0804">Transcription</keyword>
<dbReference type="Proteomes" id="UP000282185">
    <property type="component" value="Unassembled WGS sequence"/>
</dbReference>
<dbReference type="RefSeq" id="WP_115412000.1">
    <property type="nucleotide sequence ID" value="NZ_CP031356.1"/>
</dbReference>
<dbReference type="PANTHER" id="PTHR30204">
    <property type="entry name" value="REDOX-CYCLING DRUG-SENSING TRANSCRIPTIONAL ACTIVATOR SOXR"/>
    <property type="match status" value="1"/>
</dbReference>
<dbReference type="OrthoDB" id="5242095at2"/>
<evidence type="ECO:0000313" key="6">
    <source>
        <dbReference type="EMBL" id="AXK44245.1"/>
    </source>
</evidence>